<dbReference type="EMBL" id="CP042433">
    <property type="protein sequence ID" value="QEC58452.1"/>
    <property type="molecule type" value="Genomic_DNA"/>
</dbReference>
<reference evidence="12 13" key="1">
    <citation type="journal article" date="2015" name="Int. J. Syst. Evol. Microbiol.">
        <title>Flavisolibacter ginsenosidimutans sp. nov., with ginsenoside-converting activity isolated from soil used for cultivating ginseng.</title>
        <authorList>
            <person name="Zhao Y."/>
            <person name="Liu Q."/>
            <person name="Kang M.S."/>
            <person name="Jin F."/>
            <person name="Yu H."/>
            <person name="Im W.T."/>
        </authorList>
    </citation>
    <scope>NUCLEOTIDE SEQUENCE [LARGE SCALE GENOMIC DNA]</scope>
    <source>
        <strain evidence="12 13">Gsoil 636</strain>
    </source>
</reference>
<sequence length="680" mass="74234">MQRLEERLQRNPALRLRFEAEQAAFNKRASEKTAQGKSFAENRTAVYIPVVFHVVLSNPAVVTDAQLQAQLDTLNKNFFGNNGDSVRIPSYFKSFFGKSSIQFCLAQRTPDGEPTTGIVRVTTAQASFGTDDGAKHTTSGGDDSWNTDKYFNVWVCPLSGGLLGYATFPNDGSPAEQGVVMDYRSLPGGSYSAYNGGKTLTHETGHYFNLYHIWGDDNGACTGTDYVDDTPNQADASSGAYTGVRTDACTSVGNGIMYQNYMDYTNDVCLVMFTTQQASRMETALSLYRSSLLSSDGCQVVVPKNYDAKLKTITTPNQRLCGSNFTPVITLQNKGTQTLTSLLITAKIDNGNASTTPWSGSLAYGQTSLVTLSQMTATVGNHVLTVYVSKPNAVNDENNANDTLTLNFQYYEPVSQVSESFENTAFPPTAWDVVNPDNGITWQRTTAAAKTGLASAMIDNFDNSQVGQKDDLRMPTVRIASTVDSAFLSFQVAAAAYTATTTTGNTWDTLEVLVSTDCGQTYASLYKKWGASLVTETAPKTSFFVPSSTQWRKDSINLAGYIGKDNLLFAFRNTTGYENNVYLDDVNLRTITINPNLKARKFLVTPNPTTGQIAVQFYQPSGLQLLQVFTSTGQKVKEVIVGNGAASNTYRFDLSQYASGIYVVRAVFADCVFTERVIKY</sequence>
<dbReference type="NCBIfam" id="TIGR04183">
    <property type="entry name" value="Por_Secre_tail"/>
    <property type="match status" value="1"/>
</dbReference>
<evidence type="ECO:0000256" key="5">
    <source>
        <dbReference type="ARBA" id="ARBA00022801"/>
    </source>
</evidence>
<dbReference type="OrthoDB" id="6278496at2"/>
<evidence type="ECO:0000313" key="13">
    <source>
        <dbReference type="Proteomes" id="UP000321204"/>
    </source>
</evidence>
<feature type="domain" description="CARDB" evidence="10">
    <location>
        <begin position="312"/>
        <end position="405"/>
    </location>
</feature>
<keyword evidence="13" id="KW-1185">Reference proteome</keyword>
<keyword evidence="3" id="KW-0479">Metal-binding</keyword>
<keyword evidence="2" id="KW-0645">Protease</keyword>
<evidence type="ECO:0000259" key="11">
    <source>
        <dbReference type="Pfam" id="PF18962"/>
    </source>
</evidence>
<name>A0A5B8UPZ5_9BACT</name>
<dbReference type="CDD" id="cd04275">
    <property type="entry name" value="ZnMc_pappalysin_like"/>
    <property type="match status" value="1"/>
</dbReference>
<dbReference type="InterPro" id="IPR026444">
    <property type="entry name" value="Secre_tail"/>
</dbReference>
<comment type="similarity">
    <text evidence="1">Belongs to the peptidase M43B family.</text>
</comment>
<dbReference type="Proteomes" id="UP000321204">
    <property type="component" value="Chromosome"/>
</dbReference>
<dbReference type="Pfam" id="PF18962">
    <property type="entry name" value="Por_Secre_tail"/>
    <property type="match status" value="1"/>
</dbReference>
<dbReference type="AlphaFoldDB" id="A0A5B8UPZ5"/>
<evidence type="ECO:0000256" key="4">
    <source>
        <dbReference type="ARBA" id="ARBA00022729"/>
    </source>
</evidence>
<evidence type="ECO:0000256" key="3">
    <source>
        <dbReference type="ARBA" id="ARBA00022723"/>
    </source>
</evidence>
<evidence type="ECO:0000313" key="12">
    <source>
        <dbReference type="EMBL" id="QEC58452.1"/>
    </source>
</evidence>
<dbReference type="PANTHER" id="PTHR47466:SF1">
    <property type="entry name" value="METALLOPROTEASE MEP1 (AFU_ORTHOLOGUE AFUA_1G07730)-RELATED"/>
    <property type="match status" value="1"/>
</dbReference>
<dbReference type="Pfam" id="PF07705">
    <property type="entry name" value="CARDB"/>
    <property type="match status" value="1"/>
</dbReference>
<dbReference type="GO" id="GO:0006508">
    <property type="term" value="P:proteolysis"/>
    <property type="evidence" value="ECO:0007669"/>
    <property type="project" value="UniProtKB-KW"/>
</dbReference>
<evidence type="ECO:0000256" key="2">
    <source>
        <dbReference type="ARBA" id="ARBA00022670"/>
    </source>
</evidence>
<dbReference type="KEGG" id="fgg:FSB75_05990"/>
<protein>
    <submittedName>
        <fullName evidence="12">T9SS type A sorting domain-containing protein</fullName>
    </submittedName>
</protein>
<dbReference type="PANTHER" id="PTHR47466">
    <property type="match status" value="1"/>
</dbReference>
<keyword evidence="6" id="KW-0862">Zinc</keyword>
<evidence type="ECO:0000259" key="9">
    <source>
        <dbReference type="Pfam" id="PF05572"/>
    </source>
</evidence>
<evidence type="ECO:0000256" key="6">
    <source>
        <dbReference type="ARBA" id="ARBA00022833"/>
    </source>
</evidence>
<keyword evidence="4" id="KW-0732">Signal</keyword>
<evidence type="ECO:0000259" key="10">
    <source>
        <dbReference type="Pfam" id="PF07705"/>
    </source>
</evidence>
<dbReference type="InterPro" id="IPR008754">
    <property type="entry name" value="Peptidase_M43"/>
</dbReference>
<evidence type="ECO:0000256" key="1">
    <source>
        <dbReference type="ARBA" id="ARBA00008721"/>
    </source>
</evidence>
<accession>A0A5B8UPZ5</accession>
<dbReference type="InterPro" id="IPR024079">
    <property type="entry name" value="MetalloPept_cat_dom_sf"/>
</dbReference>
<keyword evidence="7" id="KW-0482">Metalloprotease</keyword>
<dbReference type="SUPFAM" id="SSF55486">
    <property type="entry name" value="Metalloproteases ('zincins'), catalytic domain"/>
    <property type="match status" value="1"/>
</dbReference>
<dbReference type="InterPro" id="IPR013783">
    <property type="entry name" value="Ig-like_fold"/>
</dbReference>
<dbReference type="GO" id="GO:0008237">
    <property type="term" value="F:metallopeptidase activity"/>
    <property type="evidence" value="ECO:0007669"/>
    <property type="project" value="UniProtKB-KW"/>
</dbReference>
<dbReference type="Gene3D" id="2.60.40.10">
    <property type="entry name" value="Immunoglobulins"/>
    <property type="match status" value="1"/>
</dbReference>
<dbReference type="Pfam" id="PF05572">
    <property type="entry name" value="Peptidase_M43"/>
    <property type="match status" value="1"/>
</dbReference>
<organism evidence="12 13">
    <name type="scientific">Flavisolibacter ginsenosidimutans</name>
    <dbReference type="NCBI Taxonomy" id="661481"/>
    <lineage>
        <taxon>Bacteria</taxon>
        <taxon>Pseudomonadati</taxon>
        <taxon>Bacteroidota</taxon>
        <taxon>Chitinophagia</taxon>
        <taxon>Chitinophagales</taxon>
        <taxon>Chitinophagaceae</taxon>
        <taxon>Flavisolibacter</taxon>
    </lineage>
</organism>
<evidence type="ECO:0000256" key="8">
    <source>
        <dbReference type="ARBA" id="ARBA00023157"/>
    </source>
</evidence>
<dbReference type="GO" id="GO:0046872">
    <property type="term" value="F:metal ion binding"/>
    <property type="evidence" value="ECO:0007669"/>
    <property type="project" value="UniProtKB-KW"/>
</dbReference>
<feature type="domain" description="Secretion system C-terminal sorting" evidence="11">
    <location>
        <begin position="606"/>
        <end position="666"/>
    </location>
</feature>
<gene>
    <name evidence="12" type="ORF">FSB75_05990</name>
</gene>
<dbReference type="InterPro" id="IPR011635">
    <property type="entry name" value="CARDB"/>
</dbReference>
<keyword evidence="5" id="KW-0378">Hydrolase</keyword>
<dbReference type="Gene3D" id="3.40.390.10">
    <property type="entry name" value="Collagenase (Catalytic Domain)"/>
    <property type="match status" value="1"/>
</dbReference>
<keyword evidence="8" id="KW-1015">Disulfide bond</keyword>
<proteinExistence type="inferred from homology"/>
<feature type="domain" description="Peptidase M43 pregnancy-associated plasma-A" evidence="9">
    <location>
        <begin position="142"/>
        <end position="285"/>
    </location>
</feature>
<evidence type="ECO:0000256" key="7">
    <source>
        <dbReference type="ARBA" id="ARBA00023049"/>
    </source>
</evidence>
<dbReference type="NCBIfam" id="NF038128">
    <property type="entry name" value="choice_anch_J"/>
    <property type="match status" value="1"/>
</dbReference>